<evidence type="ECO:0000313" key="2">
    <source>
        <dbReference type="EMBL" id="KZF25894.1"/>
    </source>
</evidence>
<dbReference type="Gene3D" id="3.30.200.20">
    <property type="entry name" value="Phosphorylase Kinase, domain 1"/>
    <property type="match status" value="1"/>
</dbReference>
<dbReference type="InterPro" id="IPR002575">
    <property type="entry name" value="Aminoglycoside_PTrfase"/>
</dbReference>
<feature type="domain" description="Aminoglycoside phosphotransferase" evidence="1">
    <location>
        <begin position="30"/>
        <end position="256"/>
    </location>
</feature>
<name>A0A165J8J1_XYLHT</name>
<evidence type="ECO:0000313" key="3">
    <source>
        <dbReference type="Proteomes" id="UP000076632"/>
    </source>
</evidence>
<organism evidence="2 3">
    <name type="scientific">Xylona heveae (strain CBS 132557 / TC161)</name>
    <dbReference type="NCBI Taxonomy" id="1328760"/>
    <lineage>
        <taxon>Eukaryota</taxon>
        <taxon>Fungi</taxon>
        <taxon>Dikarya</taxon>
        <taxon>Ascomycota</taxon>
        <taxon>Pezizomycotina</taxon>
        <taxon>Xylonomycetes</taxon>
        <taxon>Xylonales</taxon>
        <taxon>Xylonaceae</taxon>
        <taxon>Xylona</taxon>
    </lineage>
</organism>
<dbReference type="Proteomes" id="UP000076632">
    <property type="component" value="Unassembled WGS sequence"/>
</dbReference>
<gene>
    <name evidence="2" type="ORF">L228DRAFT_257413</name>
</gene>
<dbReference type="InterPro" id="IPR041726">
    <property type="entry name" value="ACAD10_11_N"/>
</dbReference>
<dbReference type="OrthoDB" id="191037at2759"/>
<dbReference type="OMA" id="RAFYVME"/>
<keyword evidence="3" id="KW-1185">Reference proteome</keyword>
<dbReference type="PANTHER" id="PTHR47829">
    <property type="entry name" value="HYDROLASE, PUTATIVE (AFU_ORTHOLOGUE AFUA_1G12880)-RELATED"/>
    <property type="match status" value="1"/>
</dbReference>
<reference evidence="2 3" key="1">
    <citation type="journal article" date="2016" name="Fungal Biol.">
        <title>The genome of Xylona heveae provides a window into fungal endophytism.</title>
        <authorList>
            <person name="Gazis R."/>
            <person name="Kuo A."/>
            <person name="Riley R."/>
            <person name="LaButti K."/>
            <person name="Lipzen A."/>
            <person name="Lin J."/>
            <person name="Amirebrahimi M."/>
            <person name="Hesse C.N."/>
            <person name="Spatafora J.W."/>
            <person name="Henrissat B."/>
            <person name="Hainaut M."/>
            <person name="Grigoriev I.V."/>
            <person name="Hibbett D.S."/>
        </authorList>
    </citation>
    <scope>NUCLEOTIDE SEQUENCE [LARGE SCALE GENOMIC DNA]</scope>
    <source>
        <strain evidence="2 3">TC161</strain>
    </source>
</reference>
<proteinExistence type="predicted"/>
<sequence length="369" mass="41689">MAGEVRQPINVESLNAYLSNHVPEIAIPVKIKQFGFGQSNPTYQLTDRTGMRYVLRKKPPGKLLSRTAHRVDREYRIIDALQGTDVPVPRAYCLCEDDSVIGTPFYVMSFLDGRIFEDPTFPGVSPAERYEMWHDAIRTLAKLHRIDPASIGLESYGKASGFYNRQLQTFNTISNSQAQTEDIDTKKPVGKIPHFDDMQAFFRDPKMQPRDRGTLIHGDYKIDNLVYHKTKPIVIGILDWEMSTIGHPLSDLANLSTPYVLANVPEGSGIRDHPEFRPGVTPGIPYRGQCIQWYREVAGWDPSIEMPWGDAFGIFRGSIIMQGIAARSARRQASSAKAHEYIVQMAPFGEFAWSLIERVREGFQSKANL</sequence>
<dbReference type="SUPFAM" id="SSF56112">
    <property type="entry name" value="Protein kinase-like (PK-like)"/>
    <property type="match status" value="1"/>
</dbReference>
<dbReference type="InterPro" id="IPR052898">
    <property type="entry name" value="ACAD10-like"/>
</dbReference>
<protein>
    <submittedName>
        <fullName evidence="2">APH-domain-containing protein</fullName>
    </submittedName>
</protein>
<dbReference type="Pfam" id="PF01636">
    <property type="entry name" value="APH"/>
    <property type="match status" value="1"/>
</dbReference>
<dbReference type="GeneID" id="28899119"/>
<dbReference type="InterPro" id="IPR011009">
    <property type="entry name" value="Kinase-like_dom_sf"/>
</dbReference>
<dbReference type="PANTHER" id="PTHR47829:SF1">
    <property type="entry name" value="HAD FAMILY PHOSPHATASE"/>
    <property type="match status" value="1"/>
</dbReference>
<dbReference type="CDD" id="cd05154">
    <property type="entry name" value="ACAD10_11_N-like"/>
    <property type="match status" value="1"/>
</dbReference>
<accession>A0A165J8J1</accession>
<dbReference type="Gene3D" id="3.90.1200.10">
    <property type="match status" value="1"/>
</dbReference>
<dbReference type="InParanoid" id="A0A165J8J1"/>
<dbReference type="AlphaFoldDB" id="A0A165J8J1"/>
<dbReference type="EMBL" id="KV407454">
    <property type="protein sequence ID" value="KZF25894.1"/>
    <property type="molecule type" value="Genomic_DNA"/>
</dbReference>
<dbReference type="RefSeq" id="XP_018191449.1">
    <property type="nucleotide sequence ID" value="XM_018333982.1"/>
</dbReference>
<dbReference type="STRING" id="1328760.A0A165J8J1"/>
<evidence type="ECO:0000259" key="1">
    <source>
        <dbReference type="Pfam" id="PF01636"/>
    </source>
</evidence>